<proteinExistence type="predicted"/>
<dbReference type="Proteomes" id="UP001432075">
    <property type="component" value="Chromosome"/>
</dbReference>
<name>A0ABZ1RMX0_9ACTN</name>
<protein>
    <submittedName>
        <fullName evidence="1">Uncharacterized protein</fullName>
    </submittedName>
</protein>
<sequence length="351" mass="36877">MIKKSAGIALRRSPAMKVGASVRRRAAAGLASGRSTLVDSVLMPAAQGSAARVQYAAVLDGHTLNLRALLPAGVPVPGASGADAAGADGDAPARAHVLFISGGTRIRAAARLHRERDGQTSVQATVLLGEDIGGVPVTLGRWTLGLELDSGSPAPVRLQLIGDGAPAYGGPTRPLDTCVRTGRRHRLGLTPAGRLRLTIAPAVARAEVLRVNRAFTGTSVLFAVYGPDAARDGAAPPVVELVEQQRRTVLRHTAEPLPADATAWRVTLPLGRLVDTSARQTWSLRLVPGPRGGKPLEIGRHGHDLRSPRKVLTPPKFTVRAEDGTFVEVKPQYTRRGALQLVCTPRKSGTP</sequence>
<gene>
    <name evidence="1" type="ORF">OHU17_17000</name>
</gene>
<dbReference type="EMBL" id="CP108057">
    <property type="protein sequence ID" value="WUO47417.1"/>
    <property type="molecule type" value="Genomic_DNA"/>
</dbReference>
<accession>A0ABZ1RMX0</accession>
<keyword evidence="2" id="KW-1185">Reference proteome</keyword>
<dbReference type="RefSeq" id="WP_328776138.1">
    <property type="nucleotide sequence ID" value="NZ_CP108057.1"/>
</dbReference>
<evidence type="ECO:0000313" key="2">
    <source>
        <dbReference type="Proteomes" id="UP001432075"/>
    </source>
</evidence>
<organism evidence="1 2">
    <name type="scientific">Streptomyces goshikiensis</name>
    <dbReference type="NCBI Taxonomy" id="1942"/>
    <lineage>
        <taxon>Bacteria</taxon>
        <taxon>Bacillati</taxon>
        <taxon>Actinomycetota</taxon>
        <taxon>Actinomycetes</taxon>
        <taxon>Kitasatosporales</taxon>
        <taxon>Streptomycetaceae</taxon>
        <taxon>Streptomyces</taxon>
    </lineage>
</organism>
<evidence type="ECO:0000313" key="1">
    <source>
        <dbReference type="EMBL" id="WUO47417.1"/>
    </source>
</evidence>
<reference evidence="1" key="1">
    <citation type="submission" date="2022-10" db="EMBL/GenBank/DDBJ databases">
        <title>The complete genomes of actinobacterial strains from the NBC collection.</title>
        <authorList>
            <person name="Joergensen T.S."/>
            <person name="Alvarez Arevalo M."/>
            <person name="Sterndorff E.B."/>
            <person name="Faurdal D."/>
            <person name="Vuksanovic O."/>
            <person name="Mourched A.-S."/>
            <person name="Charusanti P."/>
            <person name="Shaw S."/>
            <person name="Blin K."/>
            <person name="Weber T."/>
        </authorList>
    </citation>
    <scope>NUCLEOTIDE SEQUENCE</scope>
    <source>
        <strain evidence="1">NBC_00283</strain>
    </source>
</reference>